<dbReference type="InterPro" id="IPR011262">
    <property type="entry name" value="DNA-dir_RNA_pol_insert"/>
</dbReference>
<evidence type="ECO:0000256" key="5">
    <source>
        <dbReference type="SAM" id="MobiDB-lite"/>
    </source>
</evidence>
<name>A0A3M7KT10_AUXPR</name>
<keyword evidence="2" id="KW-0804">Transcription</keyword>
<dbReference type="SMART" id="SM00662">
    <property type="entry name" value="RPOLD"/>
    <property type="match status" value="1"/>
</dbReference>
<evidence type="ECO:0000256" key="3">
    <source>
        <dbReference type="ARBA" id="ARBA00025804"/>
    </source>
</evidence>
<protein>
    <recommendedName>
        <fullName evidence="4">Plastid-encoded RNA polymerase subunit alpha</fullName>
    </recommendedName>
</protein>
<dbReference type="GO" id="GO:0006366">
    <property type="term" value="P:transcription by RNA polymerase II"/>
    <property type="evidence" value="ECO:0007669"/>
    <property type="project" value="TreeGrafter"/>
</dbReference>
<dbReference type="CDD" id="cd07031">
    <property type="entry name" value="RNAP_II_RPB3"/>
    <property type="match status" value="1"/>
</dbReference>
<evidence type="ECO:0000259" key="6">
    <source>
        <dbReference type="PROSITE" id="PS50174"/>
    </source>
</evidence>
<dbReference type="InterPro" id="IPR000467">
    <property type="entry name" value="G_patch_dom"/>
</dbReference>
<keyword evidence="1" id="KW-0240">DNA-directed RNA polymerase</keyword>
<comment type="similarity">
    <text evidence="3">Belongs to the archaeal Rpo3/eukaryotic RPB3 RNA polymerase subunit family.</text>
</comment>
<dbReference type="PANTHER" id="PTHR11800:SF2">
    <property type="entry name" value="DNA-DIRECTED RNA POLYMERASE II SUBUNIT RPB3"/>
    <property type="match status" value="1"/>
</dbReference>
<dbReference type="PANTHER" id="PTHR11800">
    <property type="entry name" value="DNA-DIRECTED RNA POLYMERASE"/>
    <property type="match status" value="1"/>
</dbReference>
<dbReference type="InterPro" id="IPR022842">
    <property type="entry name" value="RNAP_Rpo3/Rpb3/RPAC1"/>
</dbReference>
<gene>
    <name evidence="7" type="ORF">APUTEX25_001108</name>
</gene>
<dbReference type="SUPFAM" id="SSF55257">
    <property type="entry name" value="RBP11-like subunits of RNA polymerase"/>
    <property type="match status" value="1"/>
</dbReference>
<organism evidence="7 8">
    <name type="scientific">Auxenochlorella protothecoides</name>
    <name type="common">Green microalga</name>
    <name type="synonym">Chlorella protothecoides</name>
    <dbReference type="NCBI Taxonomy" id="3075"/>
    <lineage>
        <taxon>Eukaryota</taxon>
        <taxon>Viridiplantae</taxon>
        <taxon>Chlorophyta</taxon>
        <taxon>core chlorophytes</taxon>
        <taxon>Trebouxiophyceae</taxon>
        <taxon>Chlorellales</taxon>
        <taxon>Chlorellaceae</taxon>
        <taxon>Auxenochlorella</taxon>
    </lineage>
</organism>
<dbReference type="InterPro" id="IPR001514">
    <property type="entry name" value="DNA-dir_RNA_pol_30-40kDasu_CS"/>
</dbReference>
<dbReference type="Proteomes" id="UP000279271">
    <property type="component" value="Unassembled WGS sequence"/>
</dbReference>
<dbReference type="InterPro" id="IPR036643">
    <property type="entry name" value="RNApol_insert_sf"/>
</dbReference>
<dbReference type="Pfam" id="PF01000">
    <property type="entry name" value="RNA_pol_A_bac"/>
    <property type="match status" value="1"/>
</dbReference>
<feature type="region of interest" description="Disordered" evidence="5">
    <location>
        <begin position="95"/>
        <end position="121"/>
    </location>
</feature>
<reference evidence="8" key="1">
    <citation type="journal article" date="2018" name="Algal Res.">
        <title>Characterization of plant carbon substrate utilization by Auxenochlorella protothecoides.</title>
        <authorList>
            <person name="Vogler B.W."/>
            <person name="Starkenburg S.R."/>
            <person name="Sudasinghe N."/>
            <person name="Schambach J.Y."/>
            <person name="Rollin J.A."/>
            <person name="Pattathil S."/>
            <person name="Barry A.N."/>
        </authorList>
    </citation>
    <scope>NUCLEOTIDE SEQUENCE [LARGE SCALE GENOMIC DNA]</scope>
    <source>
        <strain evidence="8">UTEX 25</strain>
    </source>
</reference>
<dbReference type="InterPro" id="IPR036603">
    <property type="entry name" value="RBP11-like"/>
</dbReference>
<dbReference type="Pfam" id="PF13821">
    <property type="entry name" value="DUF4187"/>
    <property type="match status" value="1"/>
</dbReference>
<dbReference type="InterPro" id="IPR025239">
    <property type="entry name" value="DUF4187"/>
</dbReference>
<feature type="domain" description="G-patch" evidence="6">
    <location>
        <begin position="52"/>
        <end position="98"/>
    </location>
</feature>
<dbReference type="PROSITE" id="PS50174">
    <property type="entry name" value="G_PATCH"/>
    <property type="match status" value="1"/>
</dbReference>
<dbReference type="Gene3D" id="3.30.1360.10">
    <property type="entry name" value="RNA polymerase, RBP11-like subunit"/>
    <property type="match status" value="1"/>
</dbReference>
<sequence>EAPDDLDALLAGYEAQAQQDIEEVHRRTQIKGRASKQARSRVQAALETPISPDNKGFKMLAAMGYQPGQGLGQAASGPREPVPLTLKQDRLGLGRPSQRALKRARREEAGAAQPAMAPVQLPDSSSFLRQAAARVAAGRAAAQLRRAQQACENLDSAAGVGNRHGFWQTRAAAEGPDATAMVGSAPVLLEADVTPQLGEVLQYLRTQYWYCLYCGTAYENAADLASHCPGPSEADHADIPQVKLRSLTEDYCEFVLSNVNASIANALRRVILAEVPTIAIELVEIESNTTVLNDEYIAHRLGLVPFVSSRVHDMKTIYEATEDDDWTDVEFTLNVRCTGDETMNVTSDDLLPADTRFPDVMPVGYDERGSLTRKHKSVLLVKLRKNQELKLRAVARKGIGKDHAKWIPAATVSYQFLPEITINHDLMDTLTDEQKQAFCAADPRKTFRFNQISKAVEIVDPELYMYDGEVLAKAAEMGKPGLIDICQRQDTFIFRVEGTGALTPDDMVLTALDVLSGKLQTFGAELDREGAELADLTHGML</sequence>
<dbReference type="InterPro" id="IPR011263">
    <property type="entry name" value="DNA-dir_RNA_pol_RpoA/D/Rpb3"/>
</dbReference>
<dbReference type="PROSITE" id="PS00446">
    <property type="entry name" value="RNA_POL_D_30KD"/>
    <property type="match status" value="1"/>
</dbReference>
<feature type="non-terminal residue" evidence="7">
    <location>
        <position position="1"/>
    </location>
</feature>
<dbReference type="SMART" id="SM00443">
    <property type="entry name" value="G_patch"/>
    <property type="match status" value="1"/>
</dbReference>
<dbReference type="SUPFAM" id="SSF56553">
    <property type="entry name" value="Insert subdomain of RNA polymerase alpha subunit"/>
    <property type="match status" value="1"/>
</dbReference>
<dbReference type="SMART" id="SM01173">
    <property type="entry name" value="DUF4187"/>
    <property type="match status" value="1"/>
</dbReference>
<dbReference type="Gene3D" id="2.170.120.12">
    <property type="entry name" value="DNA-directed RNA polymerase, insert domain"/>
    <property type="match status" value="1"/>
</dbReference>
<evidence type="ECO:0000256" key="4">
    <source>
        <dbReference type="ARBA" id="ARBA00031776"/>
    </source>
</evidence>
<dbReference type="GO" id="GO:0003677">
    <property type="term" value="F:DNA binding"/>
    <property type="evidence" value="ECO:0007669"/>
    <property type="project" value="InterPro"/>
</dbReference>
<dbReference type="Pfam" id="PF01193">
    <property type="entry name" value="RNA_pol_L"/>
    <property type="match status" value="1"/>
</dbReference>
<dbReference type="InterPro" id="IPR050518">
    <property type="entry name" value="Rpo3/RPB3_RNA_Pol_subunit"/>
</dbReference>
<dbReference type="NCBIfam" id="NF001988">
    <property type="entry name" value="PRK00783.1"/>
    <property type="match status" value="1"/>
</dbReference>
<dbReference type="AlphaFoldDB" id="A0A3M7KT10"/>
<proteinExistence type="inferred from homology"/>
<dbReference type="GO" id="GO:0005665">
    <property type="term" value="C:RNA polymerase II, core complex"/>
    <property type="evidence" value="ECO:0007669"/>
    <property type="project" value="TreeGrafter"/>
</dbReference>
<comment type="caution">
    <text evidence="7">The sequence shown here is derived from an EMBL/GenBank/DDBJ whole genome shotgun (WGS) entry which is preliminary data.</text>
</comment>
<evidence type="ECO:0000313" key="8">
    <source>
        <dbReference type="Proteomes" id="UP000279271"/>
    </source>
</evidence>
<dbReference type="Pfam" id="PF01585">
    <property type="entry name" value="G-patch"/>
    <property type="match status" value="1"/>
</dbReference>
<accession>A0A3M7KT10</accession>
<evidence type="ECO:0000256" key="2">
    <source>
        <dbReference type="ARBA" id="ARBA00023163"/>
    </source>
</evidence>
<evidence type="ECO:0000256" key="1">
    <source>
        <dbReference type="ARBA" id="ARBA00022478"/>
    </source>
</evidence>
<dbReference type="EMBL" id="QOKY01000202">
    <property type="protein sequence ID" value="RMZ52989.1"/>
    <property type="molecule type" value="Genomic_DNA"/>
</dbReference>
<dbReference type="HAMAP" id="MF_00320">
    <property type="entry name" value="RNApol_arch_Rpo3"/>
    <property type="match status" value="1"/>
</dbReference>
<dbReference type="GO" id="GO:0046983">
    <property type="term" value="F:protein dimerization activity"/>
    <property type="evidence" value="ECO:0007669"/>
    <property type="project" value="InterPro"/>
</dbReference>
<evidence type="ECO:0000313" key="7">
    <source>
        <dbReference type="EMBL" id="RMZ52989.1"/>
    </source>
</evidence>
<dbReference type="GO" id="GO:0003899">
    <property type="term" value="F:DNA-directed RNA polymerase activity"/>
    <property type="evidence" value="ECO:0007669"/>
    <property type="project" value="InterPro"/>
</dbReference>